<evidence type="ECO:0000313" key="2">
    <source>
        <dbReference type="Proteomes" id="UP000324222"/>
    </source>
</evidence>
<reference evidence="1 2" key="1">
    <citation type="submission" date="2019-05" db="EMBL/GenBank/DDBJ databases">
        <title>Another draft genome of Portunus trituberculatus and its Hox gene families provides insights of decapod evolution.</title>
        <authorList>
            <person name="Jeong J.-H."/>
            <person name="Song I."/>
            <person name="Kim S."/>
            <person name="Choi T."/>
            <person name="Kim D."/>
            <person name="Ryu S."/>
            <person name="Kim W."/>
        </authorList>
    </citation>
    <scope>NUCLEOTIDE SEQUENCE [LARGE SCALE GENOMIC DNA]</scope>
    <source>
        <tissue evidence="1">Muscle</tissue>
    </source>
</reference>
<accession>A0A5B7JCT7</accession>
<name>A0A5B7JCT7_PORTR</name>
<sequence>MSLYLTGTMEDKDCKCCSDPHPCPHHSLCCIKGSKTKDSDNHYMTYDPLRCMICQTYIAESENGVAAAQEVLRKLFTAIQGHRQRSHCPSSRLMDFFSSKEEASRLLALS</sequence>
<gene>
    <name evidence="1" type="ORF">E2C01_086969</name>
</gene>
<proteinExistence type="predicted"/>
<dbReference type="AlphaFoldDB" id="A0A5B7JCT7"/>
<dbReference type="Proteomes" id="UP000324222">
    <property type="component" value="Unassembled WGS sequence"/>
</dbReference>
<dbReference type="EMBL" id="VSRR010089407">
    <property type="protein sequence ID" value="MPC91906.1"/>
    <property type="molecule type" value="Genomic_DNA"/>
</dbReference>
<organism evidence="1 2">
    <name type="scientific">Portunus trituberculatus</name>
    <name type="common">Swimming crab</name>
    <name type="synonym">Neptunus trituberculatus</name>
    <dbReference type="NCBI Taxonomy" id="210409"/>
    <lineage>
        <taxon>Eukaryota</taxon>
        <taxon>Metazoa</taxon>
        <taxon>Ecdysozoa</taxon>
        <taxon>Arthropoda</taxon>
        <taxon>Crustacea</taxon>
        <taxon>Multicrustacea</taxon>
        <taxon>Malacostraca</taxon>
        <taxon>Eumalacostraca</taxon>
        <taxon>Eucarida</taxon>
        <taxon>Decapoda</taxon>
        <taxon>Pleocyemata</taxon>
        <taxon>Brachyura</taxon>
        <taxon>Eubrachyura</taxon>
        <taxon>Portunoidea</taxon>
        <taxon>Portunidae</taxon>
        <taxon>Portuninae</taxon>
        <taxon>Portunus</taxon>
    </lineage>
</organism>
<comment type="caution">
    <text evidence="1">The sequence shown here is derived from an EMBL/GenBank/DDBJ whole genome shotgun (WGS) entry which is preliminary data.</text>
</comment>
<protein>
    <submittedName>
        <fullName evidence="1">Uncharacterized protein</fullName>
    </submittedName>
</protein>
<keyword evidence="2" id="KW-1185">Reference proteome</keyword>
<evidence type="ECO:0000313" key="1">
    <source>
        <dbReference type="EMBL" id="MPC91906.1"/>
    </source>
</evidence>